<protein>
    <submittedName>
        <fullName evidence="6">ABC transporter ATP-binding protein</fullName>
    </submittedName>
</protein>
<dbReference type="InterPro" id="IPR027417">
    <property type="entry name" value="P-loop_NTPase"/>
</dbReference>
<reference evidence="6" key="1">
    <citation type="submission" date="2021-03" db="EMBL/GenBank/DDBJ databases">
        <authorList>
            <person name="Jaffe A."/>
        </authorList>
    </citation>
    <scope>NUCLEOTIDE SEQUENCE</scope>
    <source>
        <strain evidence="6">RIFCSPLOWO2_01_FULL_58_19</strain>
    </source>
</reference>
<dbReference type="GO" id="GO:0016887">
    <property type="term" value="F:ATP hydrolysis activity"/>
    <property type="evidence" value="ECO:0007669"/>
    <property type="project" value="InterPro"/>
</dbReference>
<evidence type="ECO:0000313" key="6">
    <source>
        <dbReference type="EMBL" id="MBS3062662.1"/>
    </source>
</evidence>
<dbReference type="GO" id="GO:0098796">
    <property type="term" value="C:membrane protein complex"/>
    <property type="evidence" value="ECO:0007669"/>
    <property type="project" value="UniProtKB-ARBA"/>
</dbReference>
<proteinExistence type="inferred from homology"/>
<sequence length="235" mass="25918">MPNETIIEAKDVYKIFELGAEKVYALNGVNLEVRNGEFVSIMGPSGSGKTTFLDVLSCMERPTQGEVFIKGRKVSRMTDDELARVRGSTIGFVFQTFNLIPRFNAVENVMLPLWFKRVPVQERRKKAMEALKAVGLGDRLWHKPSQLSGGQRQRVAIARALAVEPEVIVADEPTGNLDSVSGTQILDLIADLHREQGKTILMVTHEKTVGARAEKIVRLMDGKIVGTENGSGGKK</sequence>
<comment type="caution">
    <text evidence="6">The sequence shown here is derived from an EMBL/GenBank/DDBJ whole genome shotgun (WGS) entry which is preliminary data.</text>
</comment>
<dbReference type="Proteomes" id="UP000678237">
    <property type="component" value="Unassembled WGS sequence"/>
</dbReference>
<dbReference type="InterPro" id="IPR017911">
    <property type="entry name" value="MacB-like_ATP-bd"/>
</dbReference>
<keyword evidence="3" id="KW-0547">Nucleotide-binding</keyword>
<dbReference type="PROSITE" id="PS00211">
    <property type="entry name" value="ABC_TRANSPORTER_1"/>
    <property type="match status" value="1"/>
</dbReference>
<keyword evidence="2" id="KW-0813">Transport</keyword>
<dbReference type="AlphaFoldDB" id="A0A8T4L9Q6"/>
<feature type="domain" description="ABC transporter" evidence="5">
    <location>
        <begin position="7"/>
        <end position="235"/>
    </location>
</feature>
<evidence type="ECO:0000256" key="2">
    <source>
        <dbReference type="ARBA" id="ARBA00022448"/>
    </source>
</evidence>
<dbReference type="Gene3D" id="3.40.50.300">
    <property type="entry name" value="P-loop containing nucleotide triphosphate hydrolases"/>
    <property type="match status" value="1"/>
</dbReference>
<gene>
    <name evidence="6" type="ORF">J4203_02210</name>
</gene>
<reference evidence="6" key="2">
    <citation type="submission" date="2021-05" db="EMBL/GenBank/DDBJ databases">
        <title>Protein family content uncovers lineage relationships and bacterial pathway maintenance mechanisms in DPANN archaea.</title>
        <authorList>
            <person name="Castelle C.J."/>
            <person name="Meheust R."/>
            <person name="Jaffe A.L."/>
            <person name="Seitz K."/>
            <person name="Gong X."/>
            <person name="Baker B.J."/>
            <person name="Banfield J.F."/>
        </authorList>
    </citation>
    <scope>NUCLEOTIDE SEQUENCE</scope>
    <source>
        <strain evidence="6">RIFCSPLOWO2_01_FULL_58_19</strain>
    </source>
</reference>
<organism evidence="6 7">
    <name type="scientific">Candidatus Iainarchaeum sp</name>
    <dbReference type="NCBI Taxonomy" id="3101447"/>
    <lineage>
        <taxon>Archaea</taxon>
        <taxon>Candidatus Iainarchaeota</taxon>
        <taxon>Candidatus Iainarchaeia</taxon>
        <taxon>Candidatus Iainarchaeales</taxon>
        <taxon>Candidatus Iainarchaeaceae</taxon>
        <taxon>Candidatus Iainarchaeum</taxon>
    </lineage>
</organism>
<dbReference type="InterPro" id="IPR017871">
    <property type="entry name" value="ABC_transporter-like_CS"/>
</dbReference>
<dbReference type="GO" id="GO:0005524">
    <property type="term" value="F:ATP binding"/>
    <property type="evidence" value="ECO:0007669"/>
    <property type="project" value="UniProtKB-KW"/>
</dbReference>
<dbReference type="PANTHER" id="PTHR42798">
    <property type="entry name" value="LIPOPROTEIN-RELEASING SYSTEM ATP-BINDING PROTEIN LOLD"/>
    <property type="match status" value="1"/>
</dbReference>
<keyword evidence="4 6" id="KW-0067">ATP-binding</keyword>
<dbReference type="CDD" id="cd03255">
    <property type="entry name" value="ABC_MJ0796_LolCDE_FtsE"/>
    <property type="match status" value="1"/>
</dbReference>
<dbReference type="InterPro" id="IPR003439">
    <property type="entry name" value="ABC_transporter-like_ATP-bd"/>
</dbReference>
<dbReference type="InterPro" id="IPR003593">
    <property type="entry name" value="AAA+_ATPase"/>
</dbReference>
<evidence type="ECO:0000256" key="1">
    <source>
        <dbReference type="ARBA" id="ARBA00005417"/>
    </source>
</evidence>
<dbReference type="FunFam" id="3.40.50.300:FF:000032">
    <property type="entry name" value="Export ABC transporter ATP-binding protein"/>
    <property type="match status" value="1"/>
</dbReference>
<comment type="similarity">
    <text evidence="1">Belongs to the ABC transporter superfamily.</text>
</comment>
<name>A0A8T4L9Q6_9ARCH</name>
<accession>A0A8T4L9Q6</accession>
<dbReference type="SUPFAM" id="SSF52540">
    <property type="entry name" value="P-loop containing nucleoside triphosphate hydrolases"/>
    <property type="match status" value="1"/>
</dbReference>
<dbReference type="SMART" id="SM00382">
    <property type="entry name" value="AAA"/>
    <property type="match status" value="1"/>
</dbReference>
<dbReference type="PANTHER" id="PTHR42798:SF7">
    <property type="entry name" value="ALPHA-D-RIBOSE 1-METHYLPHOSPHONATE 5-TRIPHOSPHATE SYNTHASE SUBUNIT PHNL"/>
    <property type="match status" value="1"/>
</dbReference>
<dbReference type="PROSITE" id="PS50893">
    <property type="entry name" value="ABC_TRANSPORTER_2"/>
    <property type="match status" value="1"/>
</dbReference>
<dbReference type="GO" id="GO:0022857">
    <property type="term" value="F:transmembrane transporter activity"/>
    <property type="evidence" value="ECO:0007669"/>
    <property type="project" value="UniProtKB-ARBA"/>
</dbReference>
<dbReference type="EMBL" id="JAGVWE010000002">
    <property type="protein sequence ID" value="MBS3062662.1"/>
    <property type="molecule type" value="Genomic_DNA"/>
</dbReference>
<evidence type="ECO:0000256" key="4">
    <source>
        <dbReference type="ARBA" id="ARBA00022840"/>
    </source>
</evidence>
<evidence type="ECO:0000313" key="7">
    <source>
        <dbReference type="Proteomes" id="UP000678237"/>
    </source>
</evidence>
<evidence type="ECO:0000259" key="5">
    <source>
        <dbReference type="PROSITE" id="PS50893"/>
    </source>
</evidence>
<dbReference type="Pfam" id="PF00005">
    <property type="entry name" value="ABC_tran"/>
    <property type="match status" value="1"/>
</dbReference>
<evidence type="ECO:0000256" key="3">
    <source>
        <dbReference type="ARBA" id="ARBA00022741"/>
    </source>
</evidence>